<evidence type="ECO:0000313" key="9">
    <source>
        <dbReference type="Proteomes" id="UP000777303"/>
    </source>
</evidence>
<evidence type="ECO:0000256" key="2">
    <source>
        <dbReference type="ARBA" id="ARBA00022679"/>
    </source>
</evidence>
<evidence type="ECO:0000256" key="6">
    <source>
        <dbReference type="PROSITE-ProRule" id="PRU01373"/>
    </source>
</evidence>
<evidence type="ECO:0000259" key="7">
    <source>
        <dbReference type="PROSITE" id="PS52029"/>
    </source>
</evidence>
<dbReference type="Pfam" id="PF03734">
    <property type="entry name" value="YkuD"/>
    <property type="match status" value="1"/>
</dbReference>
<dbReference type="SUPFAM" id="SSF141523">
    <property type="entry name" value="L,D-transpeptidase catalytic domain-like"/>
    <property type="match status" value="1"/>
</dbReference>
<keyword evidence="2" id="KW-0808">Transferase</keyword>
<dbReference type="SUPFAM" id="SSF143985">
    <property type="entry name" value="L,D-transpeptidase pre-catalytic domain-like"/>
    <property type="match status" value="1"/>
</dbReference>
<dbReference type="Gene3D" id="2.40.440.10">
    <property type="entry name" value="L,D-transpeptidase catalytic domain-like"/>
    <property type="match status" value="1"/>
</dbReference>
<dbReference type="PANTHER" id="PTHR30582:SF33">
    <property type="entry name" value="EXPORTED PROTEIN"/>
    <property type="match status" value="1"/>
</dbReference>
<accession>A0A948X0S6</accession>
<comment type="pathway">
    <text evidence="1 6">Cell wall biogenesis; peptidoglycan biosynthesis.</text>
</comment>
<dbReference type="GO" id="GO:0005576">
    <property type="term" value="C:extracellular region"/>
    <property type="evidence" value="ECO:0007669"/>
    <property type="project" value="TreeGrafter"/>
</dbReference>
<dbReference type="EMBL" id="JAHLFS010000038">
    <property type="protein sequence ID" value="MBU3851626.1"/>
    <property type="molecule type" value="Genomic_DNA"/>
</dbReference>
<sequence>MKNTKKWGIVGIVSAIILLGVYACHVIRYQNAFLPHTTVLGVNISGQTPQAAAQKIKNSLNNNHFTLVEDHHQIAHFSFNDVGGRAEFQQVLTKLKKQQNPWTLVANQHEQISKKDLNHAIQFQPTQLNNFVTKQVTAINKGRTLAHNAYIAKENKQLVIKPAQDGNALVASKVVNTIKNDIQAGKTTINVKNDRITPTITANSSQLRAAKKQMENIIAENDVYHINGYDINITHDQLYDWVEYQHNKVGLNYDKVYNYVQSLADKYDTYQKQRVFHTTNEGDVKVSGGTYGWSILPKAETKALIKEIMKGKSFARTPIIAGSGYNTDKQDIGNTYIEVSIKEQHEWYYKNGKLIMDSPIVTGKPSNGDATPTGVFYVWDKQRNAVLKGKNDNGTPYASPVAYWMPINYNGVGLHDSPWQPTYGGDWYKQHGSHGCVNNPPAFMAQLYPQVAVGTPVVIYN</sequence>
<dbReference type="Proteomes" id="UP000777303">
    <property type="component" value="Unassembled WGS sequence"/>
</dbReference>
<keyword evidence="3 6" id="KW-0133">Cell shape</keyword>
<dbReference type="InterPro" id="IPR050979">
    <property type="entry name" value="LD-transpeptidase"/>
</dbReference>
<dbReference type="InterPro" id="IPR005490">
    <property type="entry name" value="LD_TPept_cat_dom"/>
</dbReference>
<comment type="caution">
    <text evidence="8">The sequence shown here is derived from an EMBL/GenBank/DDBJ whole genome shotgun (WGS) entry which is preliminary data.</text>
</comment>
<dbReference type="Gene3D" id="3.10.20.800">
    <property type="match status" value="1"/>
</dbReference>
<dbReference type="GO" id="GO:0071555">
    <property type="term" value="P:cell wall organization"/>
    <property type="evidence" value="ECO:0007669"/>
    <property type="project" value="UniProtKB-UniRule"/>
</dbReference>
<feature type="domain" description="L,D-TPase catalytic" evidence="7">
    <location>
        <begin position="335"/>
        <end position="460"/>
    </location>
</feature>
<feature type="active site" description="Proton donor/acceptor" evidence="6">
    <location>
        <position position="415"/>
    </location>
</feature>
<dbReference type="InterPro" id="IPR038054">
    <property type="entry name" value="LD_TPept-like_central_sf"/>
</dbReference>
<dbReference type="PANTHER" id="PTHR30582">
    <property type="entry name" value="L,D-TRANSPEPTIDASE"/>
    <property type="match status" value="1"/>
</dbReference>
<evidence type="ECO:0000256" key="1">
    <source>
        <dbReference type="ARBA" id="ARBA00004752"/>
    </source>
</evidence>
<reference evidence="8" key="1">
    <citation type="journal article" date="2021" name="PeerJ">
        <title>Extensive microbial diversity within the chicken gut microbiome revealed by metagenomics and culture.</title>
        <authorList>
            <person name="Gilroy R."/>
            <person name="Ravi A."/>
            <person name="Getino M."/>
            <person name="Pursley I."/>
            <person name="Horton D.L."/>
            <person name="Alikhan N.F."/>
            <person name="Baker D."/>
            <person name="Gharbi K."/>
            <person name="Hall N."/>
            <person name="Watson M."/>
            <person name="Adriaenssens E.M."/>
            <person name="Foster-Nyarko E."/>
            <person name="Jarju S."/>
            <person name="Secka A."/>
            <person name="Antonio M."/>
            <person name="Oren A."/>
            <person name="Chaudhuri R.R."/>
            <person name="La Ragione R."/>
            <person name="Hildebrand F."/>
            <person name="Pallen M.J."/>
        </authorList>
    </citation>
    <scope>NUCLEOTIDE SEQUENCE</scope>
    <source>
        <strain evidence="8">F6-6636</strain>
    </source>
</reference>
<protein>
    <submittedName>
        <fullName evidence="8">L,D-transpeptidase/peptidoglycan binding protein</fullName>
    </submittedName>
</protein>
<name>A0A948X0S6_9LACO</name>
<dbReference type="InterPro" id="IPR022029">
    <property type="entry name" value="YoaR-like_PG-bd"/>
</dbReference>
<evidence type="ECO:0000256" key="4">
    <source>
        <dbReference type="ARBA" id="ARBA00022984"/>
    </source>
</evidence>
<keyword evidence="5 6" id="KW-0961">Cell wall biogenesis/degradation</keyword>
<dbReference type="GO" id="GO:0008360">
    <property type="term" value="P:regulation of cell shape"/>
    <property type="evidence" value="ECO:0007669"/>
    <property type="project" value="UniProtKB-UniRule"/>
</dbReference>
<dbReference type="CDD" id="cd16913">
    <property type="entry name" value="YkuD_like"/>
    <property type="match status" value="1"/>
</dbReference>
<proteinExistence type="predicted"/>
<feature type="active site" description="Nucleophile" evidence="6">
    <location>
        <position position="436"/>
    </location>
</feature>
<gene>
    <name evidence="8" type="ORF">H9901_02895</name>
</gene>
<reference evidence="8" key="2">
    <citation type="submission" date="2021-04" db="EMBL/GenBank/DDBJ databases">
        <authorList>
            <person name="Gilroy R."/>
        </authorList>
    </citation>
    <scope>NUCLEOTIDE SEQUENCE</scope>
    <source>
        <strain evidence="8">F6-6636</strain>
    </source>
</reference>
<organism evidence="8 9">
    <name type="scientific">Candidatus Paralactobacillus gallistercoris</name>
    <dbReference type="NCBI Taxonomy" id="2838724"/>
    <lineage>
        <taxon>Bacteria</taxon>
        <taxon>Bacillati</taxon>
        <taxon>Bacillota</taxon>
        <taxon>Bacilli</taxon>
        <taxon>Lactobacillales</taxon>
        <taxon>Lactobacillaceae</taxon>
        <taxon>Lactobacillus</taxon>
    </lineage>
</organism>
<dbReference type="PROSITE" id="PS51257">
    <property type="entry name" value="PROKAR_LIPOPROTEIN"/>
    <property type="match status" value="1"/>
</dbReference>
<keyword evidence="4 6" id="KW-0573">Peptidoglycan synthesis</keyword>
<dbReference type="PROSITE" id="PS52029">
    <property type="entry name" value="LD_TPASE"/>
    <property type="match status" value="1"/>
</dbReference>
<dbReference type="GO" id="GO:0018104">
    <property type="term" value="P:peptidoglycan-protein cross-linking"/>
    <property type="evidence" value="ECO:0007669"/>
    <property type="project" value="TreeGrafter"/>
</dbReference>
<dbReference type="Pfam" id="PF12229">
    <property type="entry name" value="PG_binding_4"/>
    <property type="match status" value="1"/>
</dbReference>
<evidence type="ECO:0000256" key="5">
    <source>
        <dbReference type="ARBA" id="ARBA00023316"/>
    </source>
</evidence>
<dbReference type="GO" id="GO:0071972">
    <property type="term" value="F:peptidoglycan L,D-transpeptidase activity"/>
    <property type="evidence" value="ECO:0007669"/>
    <property type="project" value="TreeGrafter"/>
</dbReference>
<dbReference type="GO" id="GO:0016740">
    <property type="term" value="F:transferase activity"/>
    <property type="evidence" value="ECO:0007669"/>
    <property type="project" value="UniProtKB-KW"/>
</dbReference>
<evidence type="ECO:0000256" key="3">
    <source>
        <dbReference type="ARBA" id="ARBA00022960"/>
    </source>
</evidence>
<evidence type="ECO:0000313" key="8">
    <source>
        <dbReference type="EMBL" id="MBU3851626.1"/>
    </source>
</evidence>
<dbReference type="InterPro" id="IPR038063">
    <property type="entry name" value="Transpep_catalytic_dom"/>
</dbReference>
<dbReference type="AlphaFoldDB" id="A0A948X0S6"/>